<organism evidence="2 3">
    <name type="scientific">Linum tenue</name>
    <dbReference type="NCBI Taxonomy" id="586396"/>
    <lineage>
        <taxon>Eukaryota</taxon>
        <taxon>Viridiplantae</taxon>
        <taxon>Streptophyta</taxon>
        <taxon>Embryophyta</taxon>
        <taxon>Tracheophyta</taxon>
        <taxon>Spermatophyta</taxon>
        <taxon>Magnoliopsida</taxon>
        <taxon>eudicotyledons</taxon>
        <taxon>Gunneridae</taxon>
        <taxon>Pentapetalae</taxon>
        <taxon>rosids</taxon>
        <taxon>fabids</taxon>
        <taxon>Malpighiales</taxon>
        <taxon>Linaceae</taxon>
        <taxon>Linum</taxon>
    </lineage>
</organism>
<gene>
    <name evidence="2" type="ORF">LITE_LOCUS23792</name>
</gene>
<feature type="region of interest" description="Disordered" evidence="1">
    <location>
        <begin position="1"/>
        <end position="27"/>
    </location>
</feature>
<evidence type="ECO:0000256" key="1">
    <source>
        <dbReference type="SAM" id="MobiDB-lite"/>
    </source>
</evidence>
<keyword evidence="3" id="KW-1185">Reference proteome</keyword>
<sequence>PPSLALYNDETEVTPSPPKKATTAERSAGFVGRDIEDIDYDEDSE</sequence>
<reference evidence="2" key="1">
    <citation type="submission" date="2022-08" db="EMBL/GenBank/DDBJ databases">
        <authorList>
            <person name="Gutierrez-Valencia J."/>
        </authorList>
    </citation>
    <scope>NUCLEOTIDE SEQUENCE</scope>
</reference>
<dbReference type="Proteomes" id="UP001154282">
    <property type="component" value="Unassembled WGS sequence"/>
</dbReference>
<accession>A0AAV0LHM4</accession>
<comment type="caution">
    <text evidence="2">The sequence shown here is derived from an EMBL/GenBank/DDBJ whole genome shotgun (WGS) entry which is preliminary data.</text>
</comment>
<dbReference type="AlphaFoldDB" id="A0AAV0LHM4"/>
<protein>
    <submittedName>
        <fullName evidence="2">Uncharacterized protein</fullName>
    </submittedName>
</protein>
<feature type="non-terminal residue" evidence="2">
    <location>
        <position position="1"/>
    </location>
</feature>
<dbReference type="EMBL" id="CAMGYJ010000006">
    <property type="protein sequence ID" value="CAI0433294.1"/>
    <property type="molecule type" value="Genomic_DNA"/>
</dbReference>
<proteinExistence type="predicted"/>
<evidence type="ECO:0000313" key="3">
    <source>
        <dbReference type="Proteomes" id="UP001154282"/>
    </source>
</evidence>
<evidence type="ECO:0000313" key="2">
    <source>
        <dbReference type="EMBL" id="CAI0433294.1"/>
    </source>
</evidence>
<name>A0AAV0LHM4_9ROSI</name>